<name>A0A412WW08_9BACT</name>
<evidence type="ECO:0000313" key="2">
    <source>
        <dbReference type="EMBL" id="HJF69159.1"/>
    </source>
</evidence>
<keyword evidence="1" id="KW-0472">Membrane</keyword>
<dbReference type="EMBL" id="QRZA01000030">
    <property type="protein sequence ID" value="RGV31584.1"/>
    <property type="molecule type" value="Genomic_DNA"/>
</dbReference>
<sequence length="153" mass="17357">MKALKNKKLIPVLLVVAVGVWGLIIYRVAVYSGGGRVMTKMAEKRHAITNEESDTLFLNYRDPFLGTVPRGVKQPSPRVRAKATVEEPDSPPGFQFAGRIRKGKRDFWLMKSGDNTRLVSVKEKNVDGYRVEGVYRDSVCLRKGRRVYTLKME</sequence>
<keyword evidence="1" id="KW-0812">Transmembrane</keyword>
<keyword evidence="1" id="KW-1133">Transmembrane helix</keyword>
<dbReference type="Proteomes" id="UP000283589">
    <property type="component" value="Unassembled WGS sequence"/>
</dbReference>
<evidence type="ECO:0000313" key="4">
    <source>
        <dbReference type="Proteomes" id="UP000283589"/>
    </source>
</evidence>
<proteinExistence type="predicted"/>
<evidence type="ECO:0000256" key="1">
    <source>
        <dbReference type="SAM" id="Phobius"/>
    </source>
</evidence>
<reference evidence="2" key="3">
    <citation type="submission" date="2021-09" db="EMBL/GenBank/DDBJ databases">
        <authorList>
            <person name="Gilroy R."/>
        </authorList>
    </citation>
    <scope>NUCLEOTIDE SEQUENCE</scope>
    <source>
        <strain evidence="2">6966</strain>
    </source>
</reference>
<dbReference type="Proteomes" id="UP000742098">
    <property type="component" value="Unassembled WGS sequence"/>
</dbReference>
<organism evidence="3 4">
    <name type="scientific">Butyricimonas virosa</name>
    <dbReference type="NCBI Taxonomy" id="544645"/>
    <lineage>
        <taxon>Bacteria</taxon>
        <taxon>Pseudomonadati</taxon>
        <taxon>Bacteroidota</taxon>
        <taxon>Bacteroidia</taxon>
        <taxon>Bacteroidales</taxon>
        <taxon>Odoribacteraceae</taxon>
        <taxon>Butyricimonas</taxon>
    </lineage>
</organism>
<dbReference type="RefSeq" id="WP_118261277.1">
    <property type="nucleotide sequence ID" value="NZ_CAJKXH010000050.1"/>
</dbReference>
<gene>
    <name evidence="3" type="ORF">DWW18_16820</name>
    <name evidence="2" type="ORF">K8V05_00210</name>
</gene>
<protein>
    <submittedName>
        <fullName evidence="3">Uncharacterized protein</fullName>
    </submittedName>
</protein>
<dbReference type="EMBL" id="DYVS01000002">
    <property type="protein sequence ID" value="HJF69159.1"/>
    <property type="molecule type" value="Genomic_DNA"/>
</dbReference>
<comment type="caution">
    <text evidence="3">The sequence shown here is derived from an EMBL/GenBank/DDBJ whole genome shotgun (WGS) entry which is preliminary data.</text>
</comment>
<dbReference type="STRING" id="1121130.GCA_000519105_03549"/>
<evidence type="ECO:0000313" key="3">
    <source>
        <dbReference type="EMBL" id="RGV31584.1"/>
    </source>
</evidence>
<reference evidence="3 4" key="1">
    <citation type="submission" date="2018-08" db="EMBL/GenBank/DDBJ databases">
        <title>A genome reference for cultivated species of the human gut microbiota.</title>
        <authorList>
            <person name="Zou Y."/>
            <person name="Xue W."/>
            <person name="Luo G."/>
        </authorList>
    </citation>
    <scope>NUCLEOTIDE SEQUENCE [LARGE SCALE GENOMIC DNA]</scope>
    <source>
        <strain evidence="3 4">AF14-49</strain>
    </source>
</reference>
<dbReference type="AlphaFoldDB" id="A0A412WW08"/>
<accession>A0A412WW08</accession>
<feature type="transmembrane region" description="Helical" evidence="1">
    <location>
        <begin position="12"/>
        <end position="31"/>
    </location>
</feature>
<reference evidence="2" key="2">
    <citation type="journal article" date="2021" name="PeerJ">
        <title>Extensive microbial diversity within the chicken gut microbiome revealed by metagenomics and culture.</title>
        <authorList>
            <person name="Gilroy R."/>
            <person name="Ravi A."/>
            <person name="Getino M."/>
            <person name="Pursley I."/>
            <person name="Horton D.L."/>
            <person name="Alikhan N.F."/>
            <person name="Baker D."/>
            <person name="Gharbi K."/>
            <person name="Hall N."/>
            <person name="Watson M."/>
            <person name="Adriaenssens E.M."/>
            <person name="Foster-Nyarko E."/>
            <person name="Jarju S."/>
            <person name="Secka A."/>
            <person name="Antonio M."/>
            <person name="Oren A."/>
            <person name="Chaudhuri R.R."/>
            <person name="La Ragione R."/>
            <person name="Hildebrand F."/>
            <person name="Pallen M.J."/>
        </authorList>
    </citation>
    <scope>NUCLEOTIDE SEQUENCE</scope>
    <source>
        <strain evidence="2">6966</strain>
    </source>
</reference>